<dbReference type="EMBL" id="CP007648">
    <property type="protein sequence ID" value="AIR11629.1"/>
    <property type="molecule type" value="Genomic_DNA"/>
</dbReference>
<reference evidence="1 2" key="1">
    <citation type="journal article" date="2014" name="BMC Genomics">
        <title>Unusual genome complexity in Lactobacillus salivarius JCM1046.</title>
        <authorList>
            <person name="Raftis E.J."/>
            <person name="Forde B.M."/>
            <person name="Claesson M.J."/>
            <person name="O'Toole P.W."/>
        </authorList>
    </citation>
    <scope>NUCLEOTIDE SEQUENCE [LARGE SCALE GENOMIC DNA]</scope>
    <source>
        <strain evidence="1 2">JCM1046</strain>
        <plasmid evidence="1 2">pMP1046B</plasmid>
    </source>
</reference>
<evidence type="ECO:0000313" key="2">
    <source>
        <dbReference type="Proteomes" id="UP000029488"/>
    </source>
</evidence>
<name>A0A089QEX1_9LACO</name>
<gene>
    <name evidence="1" type="ORF">LSJ_3009</name>
</gene>
<geneLocation type="plasmid" evidence="1 2">
    <name>pMP1046B</name>
</geneLocation>
<protein>
    <submittedName>
        <fullName evidence="1">Uncharacterized protein</fullName>
    </submittedName>
</protein>
<dbReference type="KEGG" id="lsj:LSJ_3009"/>
<dbReference type="AlphaFoldDB" id="A0A089QEX1"/>
<keyword evidence="1" id="KW-0614">Plasmid</keyword>
<sequence length="59" mass="7039">MEEYIMRLNKNELFEKMDEMVELMGAEAVLEELARAMSSDELQENLEYIDRMNETDLFS</sequence>
<evidence type="ECO:0000313" key="1">
    <source>
        <dbReference type="EMBL" id="AIR11629.1"/>
    </source>
</evidence>
<proteinExistence type="predicted"/>
<dbReference type="Proteomes" id="UP000029488">
    <property type="component" value="Plasmid pMP1046B"/>
</dbReference>
<accession>A0A089QEX1</accession>
<organism evidence="1 2">
    <name type="scientific">Ligilactobacillus salivarius</name>
    <dbReference type="NCBI Taxonomy" id="1624"/>
    <lineage>
        <taxon>Bacteria</taxon>
        <taxon>Bacillati</taxon>
        <taxon>Bacillota</taxon>
        <taxon>Bacilli</taxon>
        <taxon>Lactobacillales</taxon>
        <taxon>Lactobacillaceae</taxon>
        <taxon>Ligilactobacillus</taxon>
    </lineage>
</organism>